<dbReference type="PANTHER" id="PTHR33525:SF6">
    <property type="entry name" value="HDOD DOMAIN-CONTAINING PROTEIN"/>
    <property type="match status" value="1"/>
</dbReference>
<dbReference type="RefSeq" id="WP_013908024.1">
    <property type="nucleotide sequence ID" value="NC_015681.1"/>
</dbReference>
<dbReference type="PaxDb" id="667014-Thein_1416"/>
<gene>
    <name evidence="2" type="ordered locus">Thein_1416</name>
</gene>
<dbReference type="Proteomes" id="UP000006793">
    <property type="component" value="Chromosome"/>
</dbReference>
<protein>
    <submittedName>
        <fullName evidence="2">Signal transduction protein</fullName>
    </submittedName>
</protein>
<dbReference type="SUPFAM" id="SSF109604">
    <property type="entry name" value="HD-domain/PDEase-like"/>
    <property type="match status" value="1"/>
</dbReference>
<dbReference type="InterPro" id="IPR013976">
    <property type="entry name" value="HDOD"/>
</dbReference>
<dbReference type="InParanoid" id="F8A9P7"/>
<dbReference type="Pfam" id="PF08668">
    <property type="entry name" value="HDOD"/>
    <property type="match status" value="1"/>
</dbReference>
<evidence type="ECO:0000313" key="3">
    <source>
        <dbReference type="Proteomes" id="UP000006793"/>
    </source>
</evidence>
<dbReference type="PANTHER" id="PTHR33525">
    <property type="match status" value="1"/>
</dbReference>
<dbReference type="eggNOG" id="COG1639">
    <property type="taxonomic scope" value="Bacteria"/>
</dbReference>
<dbReference type="AlphaFoldDB" id="F8A9P7"/>
<organism evidence="2 3">
    <name type="scientific">Thermodesulfatator indicus (strain DSM 15286 / JCM 11887 / CIR29812)</name>
    <dbReference type="NCBI Taxonomy" id="667014"/>
    <lineage>
        <taxon>Bacteria</taxon>
        <taxon>Pseudomonadati</taxon>
        <taxon>Thermodesulfobacteriota</taxon>
        <taxon>Thermodesulfobacteria</taxon>
        <taxon>Thermodesulfobacteriales</taxon>
        <taxon>Thermodesulfatatoraceae</taxon>
        <taxon>Thermodesulfatator</taxon>
    </lineage>
</organism>
<evidence type="ECO:0000313" key="2">
    <source>
        <dbReference type="EMBL" id="AEH45282.1"/>
    </source>
</evidence>
<dbReference type="EMBL" id="CP002683">
    <property type="protein sequence ID" value="AEH45282.1"/>
    <property type="molecule type" value="Genomic_DNA"/>
</dbReference>
<feature type="domain" description="HDOD" evidence="1">
    <location>
        <begin position="26"/>
        <end position="222"/>
    </location>
</feature>
<dbReference type="PROSITE" id="PS51833">
    <property type="entry name" value="HDOD"/>
    <property type="match status" value="1"/>
</dbReference>
<name>F8A9P7_THEID</name>
<dbReference type="KEGG" id="tid:Thein_1416"/>
<evidence type="ECO:0000259" key="1">
    <source>
        <dbReference type="PROSITE" id="PS51833"/>
    </source>
</evidence>
<accession>F8A9P7</accession>
<dbReference type="OrthoDB" id="9784953at2"/>
<sequence>MGLLNFLKKKKNPREELRKKLKNFELPYLPRAALLALEAIRDPKTSVKDIAQRVAADPGLHLKVLRTVNSAAFGLPRQVNNIEHAVALLGRARLESLLLPLAVKEALPPINTPCLDYKLFWLTAAKRGTLARKIAHALHPHYNVEAFSAGLLQDIAIPVILNTFHEKYCPVIDTWNNDPEIEILEIEKKTLGYDHQNVGHLMAEEWELPAYLTEAIAKHHFPEVEPGIFLSSFLKYNKETSQIEREIIIELAKEKFNLAADAVNQMISQTEKEAQELAHIFL</sequence>
<reference evidence="2 3" key="2">
    <citation type="journal article" date="2012" name="Stand. Genomic Sci.">
        <title>Complete genome sequence of the thermophilic sulfate-reducing ocean bacterium Thermodesulfatator indicus type strain (CIR29812(T)).</title>
        <authorList>
            <person name="Anderson I."/>
            <person name="Saunders E."/>
            <person name="Lapidus A."/>
            <person name="Nolan M."/>
            <person name="Lucas S."/>
            <person name="Tice H."/>
            <person name="Del Rio T.G."/>
            <person name="Cheng J.F."/>
            <person name="Han C."/>
            <person name="Tapia R."/>
            <person name="Goodwin L.A."/>
            <person name="Pitluck S."/>
            <person name="Liolios K."/>
            <person name="Mavromatis K."/>
            <person name="Pagani I."/>
            <person name="Ivanova N."/>
            <person name="Mikhailova N."/>
            <person name="Pati A."/>
            <person name="Chen A."/>
            <person name="Palaniappan K."/>
            <person name="Land M."/>
            <person name="Hauser L."/>
            <person name="Jeffries C.D."/>
            <person name="Chang Y.J."/>
            <person name="Brambilla E.M."/>
            <person name="Rohde M."/>
            <person name="Spring S."/>
            <person name="Goker M."/>
            <person name="Detter J.C."/>
            <person name="Woyke T."/>
            <person name="Bristow J."/>
            <person name="Eisen J.A."/>
            <person name="Markowitz V."/>
            <person name="Hugenholtz P."/>
            <person name="Kyrpides N.C."/>
            <person name="Klenk H.P."/>
        </authorList>
    </citation>
    <scope>NUCLEOTIDE SEQUENCE [LARGE SCALE GENOMIC DNA]</scope>
    <source>
        <strain evidence="3">DSM 15286 / JCM 11887 / CIR29812</strain>
    </source>
</reference>
<dbReference type="InterPro" id="IPR052340">
    <property type="entry name" value="RNase_Y/CdgJ"/>
</dbReference>
<dbReference type="HOGENOM" id="CLU_048246_4_2_0"/>
<dbReference type="STRING" id="667014.Thein_1416"/>
<proteinExistence type="predicted"/>
<dbReference type="Gene3D" id="1.10.3210.10">
    <property type="entry name" value="Hypothetical protein af1432"/>
    <property type="match status" value="1"/>
</dbReference>
<reference evidence="3" key="1">
    <citation type="submission" date="2011-04" db="EMBL/GenBank/DDBJ databases">
        <title>The complete genome of Thermodesulfatator indicus DSM 15286.</title>
        <authorList>
            <person name="Lucas S."/>
            <person name="Copeland A."/>
            <person name="Lapidus A."/>
            <person name="Bruce D."/>
            <person name="Goodwin L."/>
            <person name="Pitluck S."/>
            <person name="Peters L."/>
            <person name="Kyrpides N."/>
            <person name="Mavromatis K."/>
            <person name="Pagani I."/>
            <person name="Ivanova N."/>
            <person name="Saunders L."/>
            <person name="Detter J.C."/>
            <person name="Tapia R."/>
            <person name="Han C."/>
            <person name="Land M."/>
            <person name="Hauser L."/>
            <person name="Markowitz V."/>
            <person name="Cheng J.-F."/>
            <person name="Hugenholtz P."/>
            <person name="Woyke T."/>
            <person name="Wu D."/>
            <person name="Spring S."/>
            <person name="Schroeder M."/>
            <person name="Brambilla E."/>
            <person name="Klenk H.-P."/>
            <person name="Eisen J.A."/>
        </authorList>
    </citation>
    <scope>NUCLEOTIDE SEQUENCE [LARGE SCALE GENOMIC DNA]</scope>
    <source>
        <strain evidence="3">DSM 15286 / JCM 11887 / CIR29812</strain>
    </source>
</reference>
<keyword evidence="3" id="KW-1185">Reference proteome</keyword>